<dbReference type="Proteomes" id="UP000799779">
    <property type="component" value="Unassembled WGS sequence"/>
</dbReference>
<gene>
    <name evidence="9" type="ORF">P154DRAFT_536109</name>
</gene>
<comment type="subcellular location">
    <subcellularLocation>
        <location evidence="1">Membrane</location>
        <topology evidence="1">Single-pass membrane protein</topology>
    </subcellularLocation>
</comment>
<organism evidence="9 10">
    <name type="scientific">Amniculicola lignicola CBS 123094</name>
    <dbReference type="NCBI Taxonomy" id="1392246"/>
    <lineage>
        <taxon>Eukaryota</taxon>
        <taxon>Fungi</taxon>
        <taxon>Dikarya</taxon>
        <taxon>Ascomycota</taxon>
        <taxon>Pezizomycotina</taxon>
        <taxon>Dothideomycetes</taxon>
        <taxon>Pleosporomycetidae</taxon>
        <taxon>Pleosporales</taxon>
        <taxon>Amniculicolaceae</taxon>
        <taxon>Amniculicola</taxon>
    </lineage>
</organism>
<dbReference type="InterPro" id="IPR003609">
    <property type="entry name" value="Pan_app"/>
</dbReference>
<feature type="signal peptide" evidence="7">
    <location>
        <begin position="1"/>
        <end position="20"/>
    </location>
</feature>
<evidence type="ECO:0000256" key="2">
    <source>
        <dbReference type="ARBA" id="ARBA00022692"/>
    </source>
</evidence>
<evidence type="ECO:0000313" key="10">
    <source>
        <dbReference type="Proteomes" id="UP000799779"/>
    </source>
</evidence>
<keyword evidence="4 6" id="KW-0472">Membrane</keyword>
<evidence type="ECO:0000256" key="5">
    <source>
        <dbReference type="SAM" id="MobiDB-lite"/>
    </source>
</evidence>
<evidence type="ECO:0000256" key="1">
    <source>
        <dbReference type="ARBA" id="ARBA00004167"/>
    </source>
</evidence>
<dbReference type="OrthoDB" id="3943216at2759"/>
<feature type="region of interest" description="Disordered" evidence="5">
    <location>
        <begin position="354"/>
        <end position="379"/>
    </location>
</feature>
<keyword evidence="10" id="KW-1185">Reference proteome</keyword>
<proteinExistence type="predicted"/>
<feature type="domain" description="Apple" evidence="8">
    <location>
        <begin position="287"/>
        <end position="329"/>
    </location>
</feature>
<keyword evidence="7" id="KW-0732">Signal</keyword>
<protein>
    <recommendedName>
        <fullName evidence="8">Apple domain-containing protein</fullName>
    </recommendedName>
</protein>
<reference evidence="9" key="1">
    <citation type="journal article" date="2020" name="Stud. Mycol.">
        <title>101 Dothideomycetes genomes: a test case for predicting lifestyles and emergence of pathogens.</title>
        <authorList>
            <person name="Haridas S."/>
            <person name="Albert R."/>
            <person name="Binder M."/>
            <person name="Bloem J."/>
            <person name="Labutti K."/>
            <person name="Salamov A."/>
            <person name="Andreopoulos B."/>
            <person name="Baker S."/>
            <person name="Barry K."/>
            <person name="Bills G."/>
            <person name="Bluhm B."/>
            <person name="Cannon C."/>
            <person name="Castanera R."/>
            <person name="Culley D."/>
            <person name="Daum C."/>
            <person name="Ezra D."/>
            <person name="Gonzalez J."/>
            <person name="Henrissat B."/>
            <person name="Kuo A."/>
            <person name="Liang C."/>
            <person name="Lipzen A."/>
            <person name="Lutzoni F."/>
            <person name="Magnuson J."/>
            <person name="Mondo S."/>
            <person name="Nolan M."/>
            <person name="Ohm R."/>
            <person name="Pangilinan J."/>
            <person name="Park H.-J."/>
            <person name="Ramirez L."/>
            <person name="Alfaro M."/>
            <person name="Sun H."/>
            <person name="Tritt A."/>
            <person name="Yoshinaga Y."/>
            <person name="Zwiers L.-H."/>
            <person name="Turgeon B."/>
            <person name="Goodwin S."/>
            <person name="Spatafora J."/>
            <person name="Crous P."/>
            <person name="Grigoriev I."/>
        </authorList>
    </citation>
    <scope>NUCLEOTIDE SEQUENCE</scope>
    <source>
        <strain evidence="9">CBS 123094</strain>
    </source>
</reference>
<evidence type="ECO:0000256" key="3">
    <source>
        <dbReference type="ARBA" id="ARBA00022989"/>
    </source>
</evidence>
<sequence length="485" mass="52161">MGRASNRCLLALLWASAALATPLIATPLDSRADLTACPNGITEKGNYTSNNGMSFTTYCGQNNPFNDAHDPFLVPTMQECMERCSRFWGDGEGCFGIVWREDQNCWLRNSNVTLATLEEPEGGIHFAMVDKTDMVALDTDCPATDLSTHTLDNGIGYTVHCDKMINGYDACFQGYPECFAENSDDSSFRGFYHATSLDDCLNYCVQEHPLCRGVFYNPGLEIGFANCWLKTGFSDGIESPGSNIGVIHSAAITSLDRIDTSCPSSEAYTTSNNKQYEIHCNQLNTGTNLTSVHRENITSCIDTCSNREKCIGVVFDSSLLGGYENCYLQNTTSVITDQASATYAILADTPLPSSTSSATSSPSSSASSDSSTSSSNSPSRAWIAGPVIGGLAGLAIIGLAIFWWRRYKSPTSKAAAKSDYVAAPAYSPYGGDASMGHVHGAGYAPVEIGGERAVKNHPSEMAATEYMPSSKYARREPDAEPQELP</sequence>
<evidence type="ECO:0000256" key="6">
    <source>
        <dbReference type="SAM" id="Phobius"/>
    </source>
</evidence>
<dbReference type="CDD" id="cd12087">
    <property type="entry name" value="TM_EGFR-like"/>
    <property type="match status" value="1"/>
</dbReference>
<keyword evidence="3 6" id="KW-1133">Transmembrane helix</keyword>
<evidence type="ECO:0000259" key="8">
    <source>
        <dbReference type="Pfam" id="PF14295"/>
    </source>
</evidence>
<evidence type="ECO:0000313" key="9">
    <source>
        <dbReference type="EMBL" id="KAF1998799.1"/>
    </source>
</evidence>
<name>A0A6A5WDC7_9PLEO</name>
<accession>A0A6A5WDC7</accession>
<evidence type="ECO:0000256" key="7">
    <source>
        <dbReference type="SAM" id="SignalP"/>
    </source>
</evidence>
<dbReference type="InterPro" id="IPR051694">
    <property type="entry name" value="Immunoregulatory_rcpt-like"/>
</dbReference>
<dbReference type="GO" id="GO:0016020">
    <property type="term" value="C:membrane"/>
    <property type="evidence" value="ECO:0007669"/>
    <property type="project" value="UniProtKB-SubCell"/>
</dbReference>
<feature type="domain" description="Apple" evidence="8">
    <location>
        <begin position="194"/>
        <end position="230"/>
    </location>
</feature>
<feature type="transmembrane region" description="Helical" evidence="6">
    <location>
        <begin position="381"/>
        <end position="404"/>
    </location>
</feature>
<feature type="chain" id="PRO_5025443443" description="Apple domain-containing protein" evidence="7">
    <location>
        <begin position="21"/>
        <end position="485"/>
    </location>
</feature>
<dbReference type="GO" id="GO:0071944">
    <property type="term" value="C:cell periphery"/>
    <property type="evidence" value="ECO:0007669"/>
    <property type="project" value="UniProtKB-ARBA"/>
</dbReference>
<dbReference type="Pfam" id="PF14295">
    <property type="entry name" value="PAN_4"/>
    <property type="match status" value="2"/>
</dbReference>
<keyword evidence="2 6" id="KW-0812">Transmembrane</keyword>
<dbReference type="PANTHER" id="PTHR15549">
    <property type="entry name" value="PAIRED IMMUNOGLOBULIN-LIKE TYPE 2 RECEPTOR"/>
    <property type="match status" value="1"/>
</dbReference>
<evidence type="ECO:0000256" key="4">
    <source>
        <dbReference type="ARBA" id="ARBA00023136"/>
    </source>
</evidence>
<feature type="region of interest" description="Disordered" evidence="5">
    <location>
        <begin position="459"/>
        <end position="485"/>
    </location>
</feature>
<dbReference type="EMBL" id="ML977601">
    <property type="protein sequence ID" value="KAF1998799.1"/>
    <property type="molecule type" value="Genomic_DNA"/>
</dbReference>
<dbReference type="AlphaFoldDB" id="A0A6A5WDC7"/>